<evidence type="ECO:0000313" key="4">
    <source>
        <dbReference type="EMBL" id="OAE19619.1"/>
    </source>
</evidence>
<dbReference type="GO" id="GO:0003723">
    <property type="term" value="F:RNA binding"/>
    <property type="evidence" value="ECO:0007669"/>
    <property type="project" value="InterPro"/>
</dbReference>
<name>A0A176VFD7_MARPO</name>
<keyword evidence="1" id="KW-0446">Lipid-binding</keyword>
<accession>A0A176VFD7</accession>
<dbReference type="InterPro" id="IPR036400">
    <property type="entry name" value="Cyt_B5-like_heme/steroid_sf"/>
</dbReference>
<protein>
    <recommendedName>
        <fullName evidence="3">Cytochrome b5 heme-binding domain-containing protein</fullName>
    </recommendedName>
</protein>
<dbReference type="Proteomes" id="UP000077202">
    <property type="component" value="Unassembled WGS sequence"/>
</dbReference>
<dbReference type="Gene3D" id="3.10.120.10">
    <property type="entry name" value="Cytochrome b5-like heme/steroid binding domain"/>
    <property type="match status" value="1"/>
</dbReference>
<dbReference type="InterPro" id="IPR050577">
    <property type="entry name" value="MAPR/NEUFC/NENF-like"/>
</dbReference>
<reference evidence="4" key="1">
    <citation type="submission" date="2016-03" db="EMBL/GenBank/DDBJ databases">
        <title>Mechanisms controlling the formation of the plant cell surface in tip-growing cells are functionally conserved among land plants.</title>
        <authorList>
            <person name="Honkanen S."/>
            <person name="Jones V.A."/>
            <person name="Morieri G."/>
            <person name="Champion C."/>
            <person name="Hetherington A.J."/>
            <person name="Kelly S."/>
            <person name="Saint-Marcoux D."/>
            <person name="Proust H."/>
            <person name="Prescott H."/>
            <person name="Dolan L."/>
        </authorList>
    </citation>
    <scope>NUCLEOTIDE SEQUENCE [LARGE SCALE GENOMIC DNA]</scope>
    <source>
        <tissue evidence="4">Whole gametophyte</tissue>
    </source>
</reference>
<organism evidence="4 5">
    <name type="scientific">Marchantia polymorpha subsp. ruderalis</name>
    <dbReference type="NCBI Taxonomy" id="1480154"/>
    <lineage>
        <taxon>Eukaryota</taxon>
        <taxon>Viridiplantae</taxon>
        <taxon>Streptophyta</taxon>
        <taxon>Embryophyta</taxon>
        <taxon>Marchantiophyta</taxon>
        <taxon>Marchantiopsida</taxon>
        <taxon>Marchantiidae</taxon>
        <taxon>Marchantiales</taxon>
        <taxon>Marchantiaceae</taxon>
        <taxon>Marchantia</taxon>
    </lineage>
</organism>
<dbReference type="SUPFAM" id="SSF55120">
    <property type="entry name" value="Pseudouridine synthase"/>
    <property type="match status" value="1"/>
</dbReference>
<evidence type="ECO:0000256" key="1">
    <source>
        <dbReference type="ARBA" id="ARBA00022665"/>
    </source>
</evidence>
<dbReference type="PANTHER" id="PTHR10281">
    <property type="entry name" value="MEMBRANE-ASSOCIATED PROGESTERONE RECEPTOR COMPONENT-RELATED"/>
    <property type="match status" value="1"/>
</dbReference>
<dbReference type="GO" id="GO:0001522">
    <property type="term" value="P:pseudouridine synthesis"/>
    <property type="evidence" value="ECO:0007669"/>
    <property type="project" value="InterPro"/>
</dbReference>
<comment type="similarity">
    <text evidence="2">Belongs to the cytochrome b5 family. MAPR subfamily.</text>
</comment>
<dbReference type="GO" id="GO:0016020">
    <property type="term" value="C:membrane"/>
    <property type="evidence" value="ECO:0007669"/>
    <property type="project" value="TreeGrafter"/>
</dbReference>
<comment type="caution">
    <text evidence="4">The sequence shown here is derived from an EMBL/GenBank/DDBJ whole genome shotgun (WGS) entry which is preliminary data.</text>
</comment>
<dbReference type="FunFam" id="3.10.120.10:FF:000003">
    <property type="entry name" value="membrane-associated progesterone receptor component 1"/>
    <property type="match status" value="1"/>
</dbReference>
<dbReference type="InterPro" id="IPR006145">
    <property type="entry name" value="PsdUridine_synth_RsuA/RluA"/>
</dbReference>
<gene>
    <name evidence="4" type="ORF">AXG93_3756s1250</name>
</gene>
<dbReference type="InterPro" id="IPR001199">
    <property type="entry name" value="Cyt_B5-like_heme/steroid-bd"/>
</dbReference>
<dbReference type="SUPFAM" id="SSF55856">
    <property type="entry name" value="Cytochrome b5-like heme/steroid binding domain"/>
    <property type="match status" value="1"/>
</dbReference>
<evidence type="ECO:0000259" key="3">
    <source>
        <dbReference type="SMART" id="SM01117"/>
    </source>
</evidence>
<dbReference type="GO" id="GO:0009982">
    <property type="term" value="F:pseudouridine synthase activity"/>
    <property type="evidence" value="ECO:0007669"/>
    <property type="project" value="InterPro"/>
</dbReference>
<proteinExistence type="inferred from homology"/>
<evidence type="ECO:0000256" key="2">
    <source>
        <dbReference type="ARBA" id="ARBA00038357"/>
    </source>
</evidence>
<dbReference type="GO" id="GO:0012505">
    <property type="term" value="C:endomembrane system"/>
    <property type="evidence" value="ECO:0007669"/>
    <property type="project" value="TreeGrafter"/>
</dbReference>
<evidence type="ECO:0000313" key="5">
    <source>
        <dbReference type="Proteomes" id="UP000077202"/>
    </source>
</evidence>
<sequence>MALPIAIQSACLCRGNTLPIGRGHVVFREVQALPVTTFWTQPPIVSLRAPPSTNNVDTREWKSSASSKTAIQLPFLTTHPNGKAWEPSKGSSAQWSVEYSRLLPCPQDQLPPRVEQMVVMESGNVVDLVSRALCLPPMYVEDLVEFGAVHYALLCPSPPPTATTEQLEVYKQFSFLQDHKARPSCKGKTAREAQKTYRVIRKDLYLEAGSYLRVHVHPKRFPRCYDTNWRQKILFQTESFLVLDKPAGVSVGGTVDNIEETSAMFVARAIGLERPLCITHQIDNGTEGCVVLAKTEEFSSKFHELMRSKKMKKVYRALTVGPVPVGSHEKWQRCEMEVISCKQVPWPSPSTMKKYGVKSCGWKEQPYAYEITLELLTGRTHQVRLQCAAVGSPLLGDSMYIPAVIARLNSPDIDPCLSVLEVEDERSWIGNIKDRRDGGPMERWLAAHGRYFAPDNCMLINAFFSIRAVCRLAQATGNFLLIWLWSLHVYFGVIHKFPTQSKVSGNFCDQAFLWERGLLVTSRLLSGLGFRSSANNMGSQVGEISSLELSKYDGSDAEKPLLVAIRGTIYDVSSARDFYGPGKPYAVFAGKDATRALAKMSTKAEDVSPSLEGLTEKEIGVLDNWEKKFVSKYPVVGTVV</sequence>
<dbReference type="PANTHER" id="PTHR10281:SF76">
    <property type="entry name" value="CALCUTTA CUP-RELATED"/>
    <property type="match status" value="1"/>
</dbReference>
<dbReference type="GO" id="GO:0005496">
    <property type="term" value="F:steroid binding"/>
    <property type="evidence" value="ECO:0007669"/>
    <property type="project" value="UniProtKB-KW"/>
</dbReference>
<dbReference type="Pfam" id="PF00173">
    <property type="entry name" value="Cyt-b5"/>
    <property type="match status" value="1"/>
</dbReference>
<dbReference type="Pfam" id="PF00849">
    <property type="entry name" value="PseudoU_synth_2"/>
    <property type="match status" value="1"/>
</dbReference>
<keyword evidence="1" id="KW-0754">Steroid-binding</keyword>
<dbReference type="EMBL" id="LVLJ01003810">
    <property type="protein sequence ID" value="OAE19619.1"/>
    <property type="molecule type" value="Genomic_DNA"/>
</dbReference>
<keyword evidence="5" id="KW-1185">Reference proteome</keyword>
<dbReference type="SMART" id="SM01117">
    <property type="entry name" value="Cyt-b5"/>
    <property type="match status" value="1"/>
</dbReference>
<feature type="domain" description="Cytochrome b5 heme-binding" evidence="3">
    <location>
        <begin position="544"/>
        <end position="640"/>
    </location>
</feature>
<dbReference type="Gene3D" id="3.30.2350.10">
    <property type="entry name" value="Pseudouridine synthase"/>
    <property type="match status" value="1"/>
</dbReference>
<dbReference type="AlphaFoldDB" id="A0A176VFD7"/>
<dbReference type="InterPro" id="IPR020103">
    <property type="entry name" value="PsdUridine_synth_cat_dom_sf"/>
</dbReference>
<dbReference type="CDD" id="cd02869">
    <property type="entry name" value="PseudoU_synth_RluA_like"/>
    <property type="match status" value="1"/>
</dbReference>